<accession>A0A518F101</accession>
<dbReference type="AlphaFoldDB" id="A0A518F101"/>
<keyword evidence="1" id="KW-1133">Transmembrane helix</keyword>
<evidence type="ECO:0000313" key="3">
    <source>
        <dbReference type="Proteomes" id="UP000320390"/>
    </source>
</evidence>
<sequence>MHRRELPILVFTALYIAAAIPAALRTGSGEFVFYIAVLFVLAALVWTVHRKVQLTLLTLWGFSIWGLAHMAGGLWTVSESTGVLYNLWLIPGRLKYDQVVHAYGFGLSTWLCWQALSRSVGIERPTLGLLTLCALAGMGLGAANEIVEFIAVLTIPETNVGGYENTGWDLVANAVGATVAAVLIRVADSKGRAPRVQR</sequence>
<dbReference type="Pfam" id="PF09997">
    <property type="entry name" value="DUF2238"/>
    <property type="match status" value="1"/>
</dbReference>
<evidence type="ECO:0000313" key="2">
    <source>
        <dbReference type="EMBL" id="QDV10018.1"/>
    </source>
</evidence>
<dbReference type="Proteomes" id="UP000320390">
    <property type="component" value="Chromosome"/>
</dbReference>
<dbReference type="InterPro" id="IPR014509">
    <property type="entry name" value="YjdF-like"/>
</dbReference>
<dbReference type="RefSeq" id="WP_145205462.1">
    <property type="nucleotide sequence ID" value="NZ_CP036434.1"/>
</dbReference>
<evidence type="ECO:0008006" key="4">
    <source>
        <dbReference type="Google" id="ProtNLM"/>
    </source>
</evidence>
<name>A0A518F101_9BACT</name>
<gene>
    <name evidence="2" type="ORF">Poly30_55790</name>
</gene>
<feature type="transmembrane region" description="Helical" evidence="1">
    <location>
        <begin position="128"/>
        <end position="155"/>
    </location>
</feature>
<feature type="transmembrane region" description="Helical" evidence="1">
    <location>
        <begin position="167"/>
        <end position="187"/>
    </location>
</feature>
<keyword evidence="1" id="KW-0812">Transmembrane</keyword>
<organism evidence="2 3">
    <name type="scientific">Saltatorellus ferox</name>
    <dbReference type="NCBI Taxonomy" id="2528018"/>
    <lineage>
        <taxon>Bacteria</taxon>
        <taxon>Pseudomonadati</taxon>
        <taxon>Planctomycetota</taxon>
        <taxon>Planctomycetia</taxon>
        <taxon>Planctomycetia incertae sedis</taxon>
        <taxon>Saltatorellus</taxon>
    </lineage>
</organism>
<keyword evidence="1" id="KW-0472">Membrane</keyword>
<evidence type="ECO:0000256" key="1">
    <source>
        <dbReference type="SAM" id="Phobius"/>
    </source>
</evidence>
<dbReference type="OrthoDB" id="274748at2"/>
<reference evidence="2 3" key="1">
    <citation type="submission" date="2019-02" db="EMBL/GenBank/DDBJ databases">
        <title>Deep-cultivation of Planctomycetes and their phenomic and genomic characterization uncovers novel biology.</title>
        <authorList>
            <person name="Wiegand S."/>
            <person name="Jogler M."/>
            <person name="Boedeker C."/>
            <person name="Pinto D."/>
            <person name="Vollmers J."/>
            <person name="Rivas-Marin E."/>
            <person name="Kohn T."/>
            <person name="Peeters S.H."/>
            <person name="Heuer A."/>
            <person name="Rast P."/>
            <person name="Oberbeckmann S."/>
            <person name="Bunk B."/>
            <person name="Jeske O."/>
            <person name="Meyerdierks A."/>
            <person name="Storesund J.E."/>
            <person name="Kallscheuer N."/>
            <person name="Luecker S."/>
            <person name="Lage O.M."/>
            <person name="Pohl T."/>
            <person name="Merkel B.J."/>
            <person name="Hornburger P."/>
            <person name="Mueller R.-W."/>
            <person name="Bruemmer F."/>
            <person name="Labrenz M."/>
            <person name="Spormann A.M."/>
            <person name="Op den Camp H."/>
            <person name="Overmann J."/>
            <person name="Amann R."/>
            <person name="Jetten M.S.M."/>
            <person name="Mascher T."/>
            <person name="Medema M.H."/>
            <person name="Devos D.P."/>
            <person name="Kaster A.-K."/>
            <person name="Ovreas L."/>
            <person name="Rohde M."/>
            <person name="Galperin M.Y."/>
            <person name="Jogler C."/>
        </authorList>
    </citation>
    <scope>NUCLEOTIDE SEQUENCE [LARGE SCALE GENOMIC DNA]</scope>
    <source>
        <strain evidence="2 3">Poly30</strain>
    </source>
</reference>
<proteinExistence type="predicted"/>
<feature type="transmembrane region" description="Helical" evidence="1">
    <location>
        <begin position="56"/>
        <end position="78"/>
    </location>
</feature>
<dbReference type="EMBL" id="CP036434">
    <property type="protein sequence ID" value="QDV10018.1"/>
    <property type="molecule type" value="Genomic_DNA"/>
</dbReference>
<feature type="transmembrane region" description="Helical" evidence="1">
    <location>
        <begin position="31"/>
        <end position="49"/>
    </location>
</feature>
<protein>
    <recommendedName>
        <fullName evidence="4">Inner membrane protein YjdF</fullName>
    </recommendedName>
</protein>
<keyword evidence="3" id="KW-1185">Reference proteome</keyword>
<feature type="transmembrane region" description="Helical" evidence="1">
    <location>
        <begin position="98"/>
        <end position="116"/>
    </location>
</feature>